<dbReference type="GO" id="GO:0005506">
    <property type="term" value="F:iron ion binding"/>
    <property type="evidence" value="ECO:0007669"/>
    <property type="project" value="InterPro"/>
</dbReference>
<dbReference type="STRING" id="1077348.A0A2G8S925"/>
<dbReference type="GO" id="GO:0004497">
    <property type="term" value="F:monooxygenase activity"/>
    <property type="evidence" value="ECO:0007669"/>
    <property type="project" value="UniProtKB-KW"/>
</dbReference>
<keyword evidence="4" id="KW-0560">Oxidoreductase</keyword>
<evidence type="ECO:0000313" key="9">
    <source>
        <dbReference type="Proteomes" id="UP000230002"/>
    </source>
</evidence>
<accession>A0A2G8S925</accession>
<dbReference type="GO" id="GO:0016705">
    <property type="term" value="F:oxidoreductase activity, acting on paired donors, with incorporation or reduction of molecular oxygen"/>
    <property type="evidence" value="ECO:0007669"/>
    <property type="project" value="InterPro"/>
</dbReference>
<keyword evidence="9" id="KW-1185">Reference proteome</keyword>
<comment type="similarity">
    <text evidence="2">Belongs to the cytochrome P450 family.</text>
</comment>
<dbReference type="EMBL" id="AYKW01000015">
    <property type="protein sequence ID" value="PIL30273.1"/>
    <property type="molecule type" value="Genomic_DNA"/>
</dbReference>
<name>A0A2G8S925_9APHY</name>
<feature type="transmembrane region" description="Helical" evidence="7">
    <location>
        <begin position="43"/>
        <end position="60"/>
    </location>
</feature>
<evidence type="ECO:0000256" key="6">
    <source>
        <dbReference type="ARBA" id="ARBA00023033"/>
    </source>
</evidence>
<evidence type="ECO:0000256" key="4">
    <source>
        <dbReference type="ARBA" id="ARBA00023002"/>
    </source>
</evidence>
<dbReference type="PANTHER" id="PTHR46206:SF1">
    <property type="entry name" value="P450, PUTATIVE (EUROFUNG)-RELATED"/>
    <property type="match status" value="1"/>
</dbReference>
<evidence type="ECO:0000256" key="1">
    <source>
        <dbReference type="ARBA" id="ARBA00001971"/>
    </source>
</evidence>
<evidence type="ECO:0000256" key="5">
    <source>
        <dbReference type="ARBA" id="ARBA00023004"/>
    </source>
</evidence>
<dbReference type="AlphaFoldDB" id="A0A2G8S925"/>
<dbReference type="GO" id="GO:0020037">
    <property type="term" value="F:heme binding"/>
    <property type="evidence" value="ECO:0007669"/>
    <property type="project" value="InterPro"/>
</dbReference>
<gene>
    <name evidence="8" type="ORF">GSI_07451</name>
</gene>
<evidence type="ECO:0000256" key="7">
    <source>
        <dbReference type="SAM" id="Phobius"/>
    </source>
</evidence>
<keyword evidence="7" id="KW-1133">Transmembrane helix</keyword>
<keyword evidence="7" id="KW-0812">Transmembrane</keyword>
<comment type="caution">
    <text evidence="8">The sequence shown here is derived from an EMBL/GenBank/DDBJ whole genome shotgun (WGS) entry which is preliminary data.</text>
</comment>
<keyword evidence="6" id="KW-0503">Monooxygenase</keyword>
<protein>
    <submittedName>
        <fullName evidence="8">Uncharacterized protein</fullName>
    </submittedName>
</protein>
<sequence length="234" mass="26199">MDGLKGMSVARAELVLVVYAVRRYTNLFCGIPPGDVDILMDDYLAIVSACLAVIVAVYVVRWYNDPLRAIPTVGGSSLPVLSYLGAWRMRGDCRDVLEEAYRKYAGSAFKIAYLDRWMVVVSGRNMVEEIRKRADELSGAHAIQEEMLVRKRSTILRGVIDEVAVAVGDRTVADENEWSSVEVMPAMRKIVARASNRVIVGLPLCRDEDYLALVFNFAAGFMKSTFILRFFPVF</sequence>
<keyword evidence="3" id="KW-0479">Metal-binding</keyword>
<feature type="transmembrane region" description="Helical" evidence="7">
    <location>
        <begin position="210"/>
        <end position="231"/>
    </location>
</feature>
<keyword evidence="5" id="KW-0408">Iron</keyword>
<dbReference type="Proteomes" id="UP000230002">
    <property type="component" value="Unassembled WGS sequence"/>
</dbReference>
<organism evidence="8 9">
    <name type="scientific">Ganoderma sinense ZZ0214-1</name>
    <dbReference type="NCBI Taxonomy" id="1077348"/>
    <lineage>
        <taxon>Eukaryota</taxon>
        <taxon>Fungi</taxon>
        <taxon>Dikarya</taxon>
        <taxon>Basidiomycota</taxon>
        <taxon>Agaricomycotina</taxon>
        <taxon>Agaricomycetes</taxon>
        <taxon>Polyporales</taxon>
        <taxon>Polyporaceae</taxon>
        <taxon>Ganoderma</taxon>
    </lineage>
</organism>
<dbReference type="Gene3D" id="1.10.630.10">
    <property type="entry name" value="Cytochrome P450"/>
    <property type="match status" value="1"/>
</dbReference>
<reference evidence="8 9" key="1">
    <citation type="journal article" date="2015" name="Sci. Rep.">
        <title>Chromosome-level genome map provides insights into diverse defense mechanisms in the medicinal fungus Ganoderma sinense.</title>
        <authorList>
            <person name="Zhu Y."/>
            <person name="Xu J."/>
            <person name="Sun C."/>
            <person name="Zhou S."/>
            <person name="Xu H."/>
            <person name="Nelson D.R."/>
            <person name="Qian J."/>
            <person name="Song J."/>
            <person name="Luo H."/>
            <person name="Xiang L."/>
            <person name="Li Y."/>
            <person name="Xu Z."/>
            <person name="Ji A."/>
            <person name="Wang L."/>
            <person name="Lu S."/>
            <person name="Hayward A."/>
            <person name="Sun W."/>
            <person name="Li X."/>
            <person name="Schwartz D.C."/>
            <person name="Wang Y."/>
            <person name="Chen S."/>
        </authorList>
    </citation>
    <scope>NUCLEOTIDE SEQUENCE [LARGE SCALE GENOMIC DNA]</scope>
    <source>
        <strain evidence="8 9">ZZ0214-1</strain>
    </source>
</reference>
<keyword evidence="7" id="KW-0472">Membrane</keyword>
<proteinExistence type="inferred from homology"/>
<dbReference type="PANTHER" id="PTHR46206">
    <property type="entry name" value="CYTOCHROME P450"/>
    <property type="match status" value="1"/>
</dbReference>
<evidence type="ECO:0000256" key="2">
    <source>
        <dbReference type="ARBA" id="ARBA00010617"/>
    </source>
</evidence>
<dbReference type="SUPFAM" id="SSF48264">
    <property type="entry name" value="Cytochrome P450"/>
    <property type="match status" value="1"/>
</dbReference>
<dbReference type="InterPro" id="IPR036396">
    <property type="entry name" value="Cyt_P450_sf"/>
</dbReference>
<evidence type="ECO:0000313" key="8">
    <source>
        <dbReference type="EMBL" id="PIL30273.1"/>
    </source>
</evidence>
<dbReference type="OrthoDB" id="1844152at2759"/>
<evidence type="ECO:0000256" key="3">
    <source>
        <dbReference type="ARBA" id="ARBA00022723"/>
    </source>
</evidence>
<comment type="cofactor">
    <cofactor evidence="1">
        <name>heme</name>
        <dbReference type="ChEBI" id="CHEBI:30413"/>
    </cofactor>
</comment>